<keyword evidence="1" id="KW-0862">Zinc</keyword>
<evidence type="ECO:0000313" key="3">
    <source>
        <dbReference type="Proteomes" id="UP001146067"/>
    </source>
</evidence>
<reference evidence="2" key="1">
    <citation type="submission" date="2022-12" db="EMBL/GenBank/DDBJ databases">
        <title>Gycomyces niveus sp.nov.,a novel actinomycete isolated from soil in Shouguan.</title>
        <authorList>
            <person name="Yang X."/>
        </authorList>
    </citation>
    <scope>NUCLEOTIDE SEQUENCE</scope>
    <source>
        <strain evidence="2">NEAU-A15</strain>
    </source>
</reference>
<dbReference type="PRINTS" id="PR01955">
    <property type="entry name" value="LANCFRANKIA"/>
</dbReference>
<dbReference type="Gene3D" id="1.50.10.20">
    <property type="match status" value="1"/>
</dbReference>
<keyword evidence="1" id="KW-0479">Metal-binding</keyword>
<dbReference type="EMBL" id="JAPZVP010000006">
    <property type="protein sequence ID" value="MDA1359736.1"/>
    <property type="molecule type" value="Genomic_DNA"/>
</dbReference>
<keyword evidence="3" id="KW-1185">Reference proteome</keyword>
<dbReference type="RefSeq" id="WP_270109612.1">
    <property type="nucleotide sequence ID" value="NZ_JAPZVP010000006.1"/>
</dbReference>
<evidence type="ECO:0000256" key="1">
    <source>
        <dbReference type="PIRSR" id="PIRSR607822-1"/>
    </source>
</evidence>
<dbReference type="Proteomes" id="UP001146067">
    <property type="component" value="Unassembled WGS sequence"/>
</dbReference>
<proteinExistence type="predicted"/>
<dbReference type="InterPro" id="IPR007822">
    <property type="entry name" value="LANC-like"/>
</dbReference>
<dbReference type="PRINTS" id="PR01950">
    <property type="entry name" value="LANCSUPER"/>
</dbReference>
<dbReference type="CDD" id="cd04793">
    <property type="entry name" value="LanC"/>
    <property type="match status" value="1"/>
</dbReference>
<feature type="binding site" evidence="1">
    <location>
        <position position="328"/>
    </location>
    <ligand>
        <name>Zn(2+)</name>
        <dbReference type="ChEBI" id="CHEBI:29105"/>
    </ligand>
</feature>
<name>A0A9X3P6T0_9ACTN</name>
<feature type="binding site" evidence="1">
    <location>
        <position position="279"/>
    </location>
    <ligand>
        <name>Zn(2+)</name>
        <dbReference type="ChEBI" id="CHEBI:29105"/>
    </ligand>
</feature>
<comment type="caution">
    <text evidence="2">The sequence shown here is derived from an EMBL/GenBank/DDBJ whole genome shotgun (WGS) entry which is preliminary data.</text>
</comment>
<accession>A0A9X3P6T0</accession>
<sequence length="408" mass="43843">MNTSTATTSTAAADRIAAELADPGTVPLREGVAAQSLGAGRLGVALLHFERVRTGHGDPGTARAWLRATAYPRTNCATATNLFNGAPAISFVLHTTDTQDSYGELRDRLHERVKIIITVRLALARERIRQQLPTGFAEYSQLSGLSGLGTYLLATEPGSELTGEVLAYLVDLTKPIRAGDTWLPGWWSAHDPFLKQSSDFPGGHVNLGAAHGIAGPLVVLATAHNAGVSVPGQRDAIERIWSFYDTWQHEHGWWPQWLTQSELERGCSTQPGPGRPSWCYGTPGIARALQLAAIALDDPVRQRRAEDALLRCLADTDQQSRLVEGGLCHGTTGLYRIIQRAAEDAQDDRLAAALPELEARLRSSAVPENGFLDGEAGLALTLHGLGPRITDDATWDAALGLAAPKVLR</sequence>
<gene>
    <name evidence="2" type="ORF">O1R50_08890</name>
</gene>
<organism evidence="2 3">
    <name type="scientific">Glycomyces luteolus</name>
    <dbReference type="NCBI Taxonomy" id="2670330"/>
    <lineage>
        <taxon>Bacteria</taxon>
        <taxon>Bacillati</taxon>
        <taxon>Actinomycetota</taxon>
        <taxon>Actinomycetes</taxon>
        <taxon>Glycomycetales</taxon>
        <taxon>Glycomycetaceae</taxon>
        <taxon>Glycomyces</taxon>
    </lineage>
</organism>
<dbReference type="GO" id="GO:0031179">
    <property type="term" value="P:peptide modification"/>
    <property type="evidence" value="ECO:0007669"/>
    <property type="project" value="InterPro"/>
</dbReference>
<feature type="binding site" evidence="1">
    <location>
        <position position="329"/>
    </location>
    <ligand>
        <name>Zn(2+)</name>
        <dbReference type="ChEBI" id="CHEBI:29105"/>
    </ligand>
</feature>
<protein>
    <submittedName>
        <fullName evidence="2">Lanthionine synthetase C family protein</fullName>
    </submittedName>
</protein>
<dbReference type="InterPro" id="IPR033889">
    <property type="entry name" value="LanC"/>
</dbReference>
<dbReference type="AlphaFoldDB" id="A0A9X3P6T0"/>
<evidence type="ECO:0000313" key="2">
    <source>
        <dbReference type="EMBL" id="MDA1359736.1"/>
    </source>
</evidence>
<dbReference type="SMART" id="SM01260">
    <property type="entry name" value="LANC_like"/>
    <property type="match status" value="1"/>
</dbReference>
<dbReference type="Pfam" id="PF05147">
    <property type="entry name" value="LANC_like"/>
    <property type="match status" value="1"/>
</dbReference>
<dbReference type="SUPFAM" id="SSF158745">
    <property type="entry name" value="LanC-like"/>
    <property type="match status" value="1"/>
</dbReference>
<dbReference type="GO" id="GO:0046872">
    <property type="term" value="F:metal ion binding"/>
    <property type="evidence" value="ECO:0007669"/>
    <property type="project" value="UniProtKB-KW"/>
</dbReference>